<name>A0A7Z2ZU95_9BURK</name>
<evidence type="ECO:0000256" key="1">
    <source>
        <dbReference type="SAM" id="SignalP"/>
    </source>
</evidence>
<evidence type="ECO:0000313" key="2">
    <source>
        <dbReference type="EMBL" id="QJE00837.1"/>
    </source>
</evidence>
<evidence type="ECO:0008006" key="4">
    <source>
        <dbReference type="Google" id="ProtNLM"/>
    </source>
</evidence>
<keyword evidence="1" id="KW-0732">Signal</keyword>
<dbReference type="KEGG" id="mfy:HH212_13065"/>
<dbReference type="EMBL" id="CP051685">
    <property type="protein sequence ID" value="QJE00837.1"/>
    <property type="molecule type" value="Genomic_DNA"/>
</dbReference>
<evidence type="ECO:0000313" key="3">
    <source>
        <dbReference type="Proteomes" id="UP000502415"/>
    </source>
</evidence>
<reference evidence="2 3" key="1">
    <citation type="submission" date="2020-04" db="EMBL/GenBank/DDBJ databases">
        <title>Genome sequencing of novel species.</title>
        <authorList>
            <person name="Heo J."/>
            <person name="Kim S.-J."/>
            <person name="Kim J.-S."/>
            <person name="Hong S.-B."/>
            <person name="Kwon S.-W."/>
        </authorList>
    </citation>
    <scope>NUCLEOTIDE SEQUENCE [LARGE SCALE GENOMIC DNA]</scope>
    <source>
        <strain evidence="2 3">GN2-R2</strain>
    </source>
</reference>
<accession>A0A7Z2ZU95</accession>
<protein>
    <recommendedName>
        <fullName evidence="4">Alpha/beta hydrolase</fullName>
    </recommendedName>
</protein>
<dbReference type="PROSITE" id="PS51257">
    <property type="entry name" value="PROKAR_LIPOPROTEIN"/>
    <property type="match status" value="1"/>
</dbReference>
<keyword evidence="3" id="KW-1185">Reference proteome</keyword>
<gene>
    <name evidence="2" type="ORF">HH212_13065</name>
</gene>
<dbReference type="Proteomes" id="UP000502415">
    <property type="component" value="Chromosome"/>
</dbReference>
<dbReference type="AlphaFoldDB" id="A0A7Z2ZU95"/>
<organism evidence="2 3">
    <name type="scientific">Massilia forsythiae</name>
    <dbReference type="NCBI Taxonomy" id="2728020"/>
    <lineage>
        <taxon>Bacteria</taxon>
        <taxon>Pseudomonadati</taxon>
        <taxon>Pseudomonadota</taxon>
        <taxon>Betaproteobacteria</taxon>
        <taxon>Burkholderiales</taxon>
        <taxon>Oxalobacteraceae</taxon>
        <taxon>Telluria group</taxon>
        <taxon>Massilia</taxon>
    </lineage>
</organism>
<feature type="signal peptide" evidence="1">
    <location>
        <begin position="1"/>
        <end position="18"/>
    </location>
</feature>
<sequence length="369" mass="39295">MKTLRLLVLLPCLLAACATPYRPPVVVHDSTPFPGLAALTAGGGARPVDLILVHGMCTHDAAWVDRNVERIAGAVTAQAPGAALQSARRAAADNAAVELLDSTRRVGAGTVRFHGILWSPLTAPLKRQLAYDNTGGPTDCAGDTVCRPVRACLNGVVKDKLLNDCLADVLIYEGNSRDTIRDTMAGIVAQVIDADPDSDAPLVVVAESLGSKMLFDALASMLESNQPRLQALGRRAARRLALIFMAGNQLPILALAEQDVVARAMPEQDTLQRFLDLRRRQAGLPGERSGDLRRLSVVAVTDPNDLLSYRLLPARYAASDVAVADVLVSNDTTWFGLIEHPVTAHLGYLANPDVGALIACGWPRAAVCR</sequence>
<proteinExistence type="predicted"/>
<feature type="chain" id="PRO_5031002635" description="Alpha/beta hydrolase" evidence="1">
    <location>
        <begin position="19"/>
        <end position="369"/>
    </location>
</feature>
<dbReference type="RefSeq" id="WP_170202868.1">
    <property type="nucleotide sequence ID" value="NZ_CP051685.1"/>
</dbReference>